<accession>A0A8S3Z9X4</accession>
<protein>
    <recommendedName>
        <fullName evidence="4">DUF19 domain-containing protein</fullName>
    </recommendedName>
</protein>
<feature type="non-terminal residue" evidence="2">
    <location>
        <position position="1"/>
    </location>
</feature>
<feature type="region of interest" description="Disordered" evidence="1">
    <location>
        <begin position="331"/>
        <end position="354"/>
    </location>
</feature>
<keyword evidence="3" id="KW-1185">Reference proteome</keyword>
<evidence type="ECO:0008006" key="4">
    <source>
        <dbReference type="Google" id="ProtNLM"/>
    </source>
</evidence>
<dbReference type="Proteomes" id="UP000678393">
    <property type="component" value="Unassembled WGS sequence"/>
</dbReference>
<evidence type="ECO:0000313" key="3">
    <source>
        <dbReference type="Proteomes" id="UP000678393"/>
    </source>
</evidence>
<comment type="caution">
    <text evidence="2">The sequence shown here is derived from an EMBL/GenBank/DDBJ whole genome shotgun (WGS) entry which is preliminary data.</text>
</comment>
<gene>
    <name evidence="2" type="ORF">CUNI_LOCUS10233</name>
</gene>
<evidence type="ECO:0000256" key="1">
    <source>
        <dbReference type="SAM" id="MobiDB-lite"/>
    </source>
</evidence>
<reference evidence="2" key="1">
    <citation type="submission" date="2021-04" db="EMBL/GenBank/DDBJ databases">
        <authorList>
            <consortium name="Molecular Ecology Group"/>
        </authorList>
    </citation>
    <scope>NUCLEOTIDE SEQUENCE</scope>
</reference>
<name>A0A8S3Z9X4_9EUPU</name>
<organism evidence="2 3">
    <name type="scientific">Candidula unifasciata</name>
    <dbReference type="NCBI Taxonomy" id="100452"/>
    <lineage>
        <taxon>Eukaryota</taxon>
        <taxon>Metazoa</taxon>
        <taxon>Spiralia</taxon>
        <taxon>Lophotrochozoa</taxon>
        <taxon>Mollusca</taxon>
        <taxon>Gastropoda</taxon>
        <taxon>Heterobranchia</taxon>
        <taxon>Euthyneura</taxon>
        <taxon>Panpulmonata</taxon>
        <taxon>Eupulmonata</taxon>
        <taxon>Stylommatophora</taxon>
        <taxon>Helicina</taxon>
        <taxon>Helicoidea</taxon>
        <taxon>Geomitridae</taxon>
        <taxon>Candidula</taxon>
    </lineage>
</organism>
<dbReference type="AlphaFoldDB" id="A0A8S3Z9X4"/>
<dbReference type="OrthoDB" id="6111332at2759"/>
<sequence length="354" mass="39967">MTRERFELCPLVSRWCSHGVTSQFCDRQKAESCVRQMEDVITGVLETTAGITRTDRLQQLCLDIIKGNNLTQCFIDATSACTGGAVISPNDVIQKWEKIMQDLYNLCDGACPNFLERTVNITQCTGMIRFDALYDSSYQVFCSSLNASLQCVSQTSEQCPQFSNLFYDLLPDGMNQTASTVCTGGCDNFDSALSKLETCKKFVTDLPDDLHQACQSYENFKTCIKMTEAQMTCPMFGSLMEVLYPQHIFGLYELNCNKSQQINDTADKCGQIGLARIDHCVRIFFLAWPANPNRKVPTKQQCKDYMTGTRCLQKAGFDECASLRQYFRSKTEGKQKQTQMMQEKCPRISEGSVR</sequence>
<proteinExistence type="predicted"/>
<dbReference type="EMBL" id="CAJHNH020001837">
    <property type="protein sequence ID" value="CAG5124675.1"/>
    <property type="molecule type" value="Genomic_DNA"/>
</dbReference>
<evidence type="ECO:0000313" key="2">
    <source>
        <dbReference type="EMBL" id="CAG5124675.1"/>
    </source>
</evidence>